<gene>
    <name evidence="1" type="ORF">SAY86_029081</name>
</gene>
<dbReference type="Proteomes" id="UP001346149">
    <property type="component" value="Unassembled WGS sequence"/>
</dbReference>
<proteinExistence type="predicted"/>
<evidence type="ECO:0000313" key="2">
    <source>
        <dbReference type="Proteomes" id="UP001346149"/>
    </source>
</evidence>
<dbReference type="AlphaFoldDB" id="A0AAN7M0Q3"/>
<sequence>MSIRKRKKRRDFSHFLDKAMNRTPNSFVFEASLLMWSLSLHPISPSVEHPRQEERKRLHAFHLDSFRHSPDQIPRLLLSSLINRSLVQSFSMVFVFLKFGT</sequence>
<evidence type="ECO:0000313" key="1">
    <source>
        <dbReference type="EMBL" id="KAK4796755.1"/>
    </source>
</evidence>
<organism evidence="1 2">
    <name type="scientific">Trapa natans</name>
    <name type="common">Water chestnut</name>
    <dbReference type="NCBI Taxonomy" id="22666"/>
    <lineage>
        <taxon>Eukaryota</taxon>
        <taxon>Viridiplantae</taxon>
        <taxon>Streptophyta</taxon>
        <taxon>Embryophyta</taxon>
        <taxon>Tracheophyta</taxon>
        <taxon>Spermatophyta</taxon>
        <taxon>Magnoliopsida</taxon>
        <taxon>eudicotyledons</taxon>
        <taxon>Gunneridae</taxon>
        <taxon>Pentapetalae</taxon>
        <taxon>rosids</taxon>
        <taxon>malvids</taxon>
        <taxon>Myrtales</taxon>
        <taxon>Lythraceae</taxon>
        <taxon>Trapa</taxon>
    </lineage>
</organism>
<name>A0AAN7M0Q3_TRANT</name>
<comment type="caution">
    <text evidence="1">The sequence shown here is derived from an EMBL/GenBank/DDBJ whole genome shotgun (WGS) entry which is preliminary data.</text>
</comment>
<reference evidence="1 2" key="1">
    <citation type="journal article" date="2023" name="Hortic Res">
        <title>Pangenome of water caltrop reveals structural variations and asymmetric subgenome divergence after allopolyploidization.</title>
        <authorList>
            <person name="Zhang X."/>
            <person name="Chen Y."/>
            <person name="Wang L."/>
            <person name="Yuan Y."/>
            <person name="Fang M."/>
            <person name="Shi L."/>
            <person name="Lu R."/>
            <person name="Comes H.P."/>
            <person name="Ma Y."/>
            <person name="Chen Y."/>
            <person name="Huang G."/>
            <person name="Zhou Y."/>
            <person name="Zheng Z."/>
            <person name="Qiu Y."/>
        </authorList>
    </citation>
    <scope>NUCLEOTIDE SEQUENCE [LARGE SCALE GENOMIC DNA]</scope>
    <source>
        <strain evidence="1">F231</strain>
    </source>
</reference>
<protein>
    <submittedName>
        <fullName evidence="1">Uncharacterized protein</fullName>
    </submittedName>
</protein>
<keyword evidence="2" id="KW-1185">Reference proteome</keyword>
<accession>A0AAN7M0Q3</accession>
<dbReference type="EMBL" id="JAXQNO010000006">
    <property type="protein sequence ID" value="KAK4796755.1"/>
    <property type="molecule type" value="Genomic_DNA"/>
</dbReference>